<evidence type="ECO:0000256" key="2">
    <source>
        <dbReference type="ARBA" id="ARBA00023002"/>
    </source>
</evidence>
<dbReference type="InterPro" id="IPR036291">
    <property type="entry name" value="NAD(P)-bd_dom_sf"/>
</dbReference>
<sequence>MVSAEPKVAIVTGASSGLGRAIATEFARNTITVVCADLHPNPPPDENVGTVDLIAREGGNACFVRTNVSESADMEHLIAEAVVRYGRLDIMVNNAGIALESFDRHGPKPIHETDDLVLDETLAVNTRSVFLGCKYAIRQFLRQEPRASGDRGWIVNIASVYGLKPAHGHGK</sequence>
<keyword evidence="4" id="KW-1185">Reference proteome</keyword>
<accession>A0A5N5CUB3</accession>
<evidence type="ECO:0000313" key="3">
    <source>
        <dbReference type="EMBL" id="KAB2568950.1"/>
    </source>
</evidence>
<evidence type="ECO:0000313" key="4">
    <source>
        <dbReference type="Proteomes" id="UP000325902"/>
    </source>
</evidence>
<gene>
    <name evidence="3" type="primary">TPRL1_0</name>
    <name evidence="3" type="ORF">DBV05_g12372</name>
</gene>
<dbReference type="SUPFAM" id="SSF51735">
    <property type="entry name" value="NAD(P)-binding Rossmann-fold domains"/>
    <property type="match status" value="1"/>
</dbReference>
<protein>
    <submittedName>
        <fullName evidence="3">Tropinone reductase-like 1</fullName>
    </submittedName>
</protein>
<dbReference type="InterPro" id="IPR002347">
    <property type="entry name" value="SDR_fam"/>
</dbReference>
<reference evidence="3 4" key="1">
    <citation type="journal article" date="2019" name="Sci. Rep.">
        <title>A multi-omics analysis of the grapevine pathogen Lasiodiplodia theobromae reveals that temperature affects the expression of virulence- and pathogenicity-related genes.</title>
        <authorList>
            <person name="Felix C."/>
            <person name="Meneses R."/>
            <person name="Goncalves M.F.M."/>
            <person name="Tilleman L."/>
            <person name="Duarte A.S."/>
            <person name="Jorrin-Novo J.V."/>
            <person name="Van de Peer Y."/>
            <person name="Deforce D."/>
            <person name="Van Nieuwerburgh F."/>
            <person name="Esteves A.C."/>
            <person name="Alves A."/>
        </authorList>
    </citation>
    <scope>NUCLEOTIDE SEQUENCE [LARGE SCALE GENOMIC DNA]</scope>
    <source>
        <strain evidence="3 4">LA-SOL3</strain>
    </source>
</reference>
<comment type="similarity">
    <text evidence="1">Belongs to the short-chain dehydrogenases/reductases (SDR) family.</text>
</comment>
<dbReference type="CDD" id="cd05233">
    <property type="entry name" value="SDR_c"/>
    <property type="match status" value="1"/>
</dbReference>
<dbReference type="PANTHER" id="PTHR43180">
    <property type="entry name" value="3-OXOACYL-(ACYL-CARRIER-PROTEIN) REDUCTASE (AFU_ORTHOLOGUE AFUA_6G11210)"/>
    <property type="match status" value="1"/>
</dbReference>
<dbReference type="Gene3D" id="3.40.50.720">
    <property type="entry name" value="NAD(P)-binding Rossmann-like Domain"/>
    <property type="match status" value="1"/>
</dbReference>
<dbReference type="PANTHER" id="PTHR43180:SF66">
    <property type="entry name" value="SHORT-CHAIN DEHYDROGENASE_REDUCTASE FAMILY PROTEIN"/>
    <property type="match status" value="1"/>
</dbReference>
<dbReference type="AlphaFoldDB" id="A0A5N5CUB3"/>
<proteinExistence type="inferred from homology"/>
<dbReference type="OrthoDB" id="417891at2759"/>
<dbReference type="PRINTS" id="PR00080">
    <property type="entry name" value="SDRFAMILY"/>
</dbReference>
<comment type="caution">
    <text evidence="3">The sequence shown here is derived from an EMBL/GenBank/DDBJ whole genome shotgun (WGS) entry which is preliminary data.</text>
</comment>
<evidence type="ECO:0000256" key="1">
    <source>
        <dbReference type="ARBA" id="ARBA00006484"/>
    </source>
</evidence>
<dbReference type="Pfam" id="PF00106">
    <property type="entry name" value="adh_short"/>
    <property type="match status" value="1"/>
</dbReference>
<organism evidence="3 4">
    <name type="scientific">Lasiodiplodia theobromae</name>
    <dbReference type="NCBI Taxonomy" id="45133"/>
    <lineage>
        <taxon>Eukaryota</taxon>
        <taxon>Fungi</taxon>
        <taxon>Dikarya</taxon>
        <taxon>Ascomycota</taxon>
        <taxon>Pezizomycotina</taxon>
        <taxon>Dothideomycetes</taxon>
        <taxon>Dothideomycetes incertae sedis</taxon>
        <taxon>Botryosphaeriales</taxon>
        <taxon>Botryosphaeriaceae</taxon>
        <taxon>Lasiodiplodia</taxon>
    </lineage>
</organism>
<dbReference type="Proteomes" id="UP000325902">
    <property type="component" value="Unassembled WGS sequence"/>
</dbReference>
<dbReference type="PRINTS" id="PR00081">
    <property type="entry name" value="GDHRDH"/>
</dbReference>
<dbReference type="EMBL" id="VCHE01000246">
    <property type="protein sequence ID" value="KAB2568950.1"/>
    <property type="molecule type" value="Genomic_DNA"/>
</dbReference>
<name>A0A5N5CUB3_9PEZI</name>
<dbReference type="GO" id="GO:0016491">
    <property type="term" value="F:oxidoreductase activity"/>
    <property type="evidence" value="ECO:0007669"/>
    <property type="project" value="UniProtKB-KW"/>
</dbReference>
<keyword evidence="2" id="KW-0560">Oxidoreductase</keyword>